<keyword evidence="1 3" id="KW-0853">WD repeat</keyword>
<evidence type="ECO:0000256" key="2">
    <source>
        <dbReference type="ARBA" id="ARBA00022737"/>
    </source>
</evidence>
<sequence>MDDQYIDQESLHDPILLLSNITPQKPTIRSYNPVETRKYFQEAKIVGHQPKLGGLNFIACIDETLFIAEDDKIFCYNLLGSNFRSRTTIKLDGEAHFIRAVTMNDNEKALIVVGEYGLTNMYVKSNGTFKPLKFNSDEESTWSTCFSKQLGLLITGSNAFTLKCTPIAQNSSDRPFILSGHEHNVPCIDISSCGQYVASCSIDCNLKLWHLPTKKCISTWSQPVEVGHEEWMWSVKWIHSKYIFNMTDDSCSTLSPSSMNKILGSRRSYCFTIEEEEGEDSDKEMFPKGELIVAASRYHLFLIDGTTMTTLHGIYMDPCNTMIPPVFKIFSRLCLVEVIPELSLVLVASQSDVKVVLLRIVRNVAGSYRLVPEKYLPERQDTDLMSYDPINSFCYEKINQDDSISLPKFRIYILTYQGAVHSYVISGRRREGTRIQYLDVSEVIL</sequence>
<dbReference type="PROSITE" id="PS50082">
    <property type="entry name" value="WD_REPEATS_2"/>
    <property type="match status" value="1"/>
</dbReference>
<evidence type="ECO:0000256" key="3">
    <source>
        <dbReference type="PROSITE-ProRule" id="PRU00221"/>
    </source>
</evidence>
<dbReference type="PANTHER" id="PTHR19848">
    <property type="entry name" value="WD40 REPEAT PROTEIN"/>
    <property type="match status" value="1"/>
</dbReference>
<organism evidence="4 5">
    <name type="scientific">Acrasis kona</name>
    <dbReference type="NCBI Taxonomy" id="1008807"/>
    <lineage>
        <taxon>Eukaryota</taxon>
        <taxon>Discoba</taxon>
        <taxon>Heterolobosea</taxon>
        <taxon>Tetramitia</taxon>
        <taxon>Eutetramitia</taxon>
        <taxon>Acrasidae</taxon>
        <taxon>Acrasis</taxon>
    </lineage>
</organism>
<dbReference type="AlphaFoldDB" id="A0AAW2ZRZ5"/>
<dbReference type="Pfam" id="PF00400">
    <property type="entry name" value="WD40"/>
    <property type="match status" value="1"/>
</dbReference>
<keyword evidence="5" id="KW-1185">Reference proteome</keyword>
<evidence type="ECO:0000313" key="5">
    <source>
        <dbReference type="Proteomes" id="UP001431209"/>
    </source>
</evidence>
<evidence type="ECO:0000313" key="4">
    <source>
        <dbReference type="EMBL" id="KAL0491941.1"/>
    </source>
</evidence>
<accession>A0AAW2ZRZ5</accession>
<dbReference type="PROSITE" id="PS50294">
    <property type="entry name" value="WD_REPEATS_REGION"/>
    <property type="match status" value="1"/>
</dbReference>
<dbReference type="Proteomes" id="UP001431209">
    <property type="component" value="Unassembled WGS sequence"/>
</dbReference>
<gene>
    <name evidence="4" type="ORF">AKO1_010087</name>
</gene>
<dbReference type="InterPro" id="IPR001680">
    <property type="entry name" value="WD40_rpt"/>
</dbReference>
<name>A0AAW2ZRZ5_9EUKA</name>
<proteinExistence type="predicted"/>
<protein>
    <submittedName>
        <fullName evidence="4">WD repeat-containing protein</fullName>
    </submittedName>
</protein>
<reference evidence="4 5" key="1">
    <citation type="submission" date="2024-03" db="EMBL/GenBank/DDBJ databases">
        <title>The Acrasis kona genome and developmental transcriptomes reveal deep origins of eukaryotic multicellular pathways.</title>
        <authorList>
            <person name="Sheikh S."/>
            <person name="Fu C.-J."/>
            <person name="Brown M.W."/>
            <person name="Baldauf S.L."/>
        </authorList>
    </citation>
    <scope>NUCLEOTIDE SEQUENCE [LARGE SCALE GENOMIC DNA]</scope>
    <source>
        <strain evidence="4 5">ATCC MYA-3509</strain>
    </source>
</reference>
<dbReference type="EMBL" id="JAOPGA020001890">
    <property type="protein sequence ID" value="KAL0491941.1"/>
    <property type="molecule type" value="Genomic_DNA"/>
</dbReference>
<dbReference type="SMART" id="SM00320">
    <property type="entry name" value="WD40"/>
    <property type="match status" value="2"/>
</dbReference>
<comment type="caution">
    <text evidence="4">The sequence shown here is derived from an EMBL/GenBank/DDBJ whole genome shotgun (WGS) entry which is preliminary data.</text>
</comment>
<keyword evidence="2" id="KW-0677">Repeat</keyword>
<dbReference type="Gene3D" id="2.130.10.10">
    <property type="entry name" value="YVTN repeat-like/Quinoprotein amine dehydrogenase"/>
    <property type="match status" value="1"/>
</dbReference>
<evidence type="ECO:0000256" key="1">
    <source>
        <dbReference type="ARBA" id="ARBA00022574"/>
    </source>
</evidence>
<dbReference type="PANTHER" id="PTHR19848:SF8">
    <property type="entry name" value="F-BOX AND WD REPEAT DOMAIN CONTAINING 7"/>
    <property type="match status" value="1"/>
</dbReference>
<feature type="repeat" description="WD" evidence="3">
    <location>
        <begin position="178"/>
        <end position="219"/>
    </location>
</feature>
<dbReference type="SUPFAM" id="SSF69322">
    <property type="entry name" value="Tricorn protease domain 2"/>
    <property type="match status" value="1"/>
</dbReference>
<dbReference type="InterPro" id="IPR015943">
    <property type="entry name" value="WD40/YVTN_repeat-like_dom_sf"/>
</dbReference>